<dbReference type="GeneID" id="83200072"/>
<evidence type="ECO:0000313" key="4">
    <source>
        <dbReference type="Proteomes" id="UP001150941"/>
    </source>
</evidence>
<dbReference type="AlphaFoldDB" id="A0A9W9TSA4"/>
<reference evidence="3" key="2">
    <citation type="journal article" date="2023" name="IMA Fungus">
        <title>Comparative genomic study of the Penicillium genus elucidates a diverse pangenome and 15 lateral gene transfer events.</title>
        <authorList>
            <person name="Petersen C."/>
            <person name="Sorensen T."/>
            <person name="Nielsen M.R."/>
            <person name="Sondergaard T.E."/>
            <person name="Sorensen J.L."/>
            <person name="Fitzpatrick D.A."/>
            <person name="Frisvad J.C."/>
            <person name="Nielsen K.L."/>
        </authorList>
    </citation>
    <scope>NUCLEOTIDE SEQUENCE</scope>
    <source>
        <strain evidence="3">IBT 19713</strain>
    </source>
</reference>
<comment type="caution">
    <text evidence="3">The sequence shown here is derived from an EMBL/GenBank/DDBJ whole genome shotgun (WGS) entry which is preliminary data.</text>
</comment>
<dbReference type="Proteomes" id="UP001150941">
    <property type="component" value="Unassembled WGS sequence"/>
</dbReference>
<dbReference type="InterPro" id="IPR012942">
    <property type="entry name" value="SRR1-like"/>
</dbReference>
<name>A0A9W9TSA4_9EURO</name>
<keyword evidence="4" id="KW-1185">Reference proteome</keyword>
<dbReference type="OrthoDB" id="5318346at2759"/>
<feature type="domain" description="SRR1-like" evidence="2">
    <location>
        <begin position="127"/>
        <end position="278"/>
    </location>
</feature>
<reference evidence="3" key="1">
    <citation type="submission" date="2022-11" db="EMBL/GenBank/DDBJ databases">
        <authorList>
            <person name="Petersen C."/>
        </authorList>
    </citation>
    <scope>NUCLEOTIDE SEQUENCE</scope>
    <source>
        <strain evidence="3">IBT 19713</strain>
    </source>
</reference>
<protein>
    <recommendedName>
        <fullName evidence="2">SRR1-like domain-containing protein</fullName>
    </recommendedName>
</protein>
<feature type="compositionally biased region" description="Polar residues" evidence="1">
    <location>
        <begin position="16"/>
        <end position="33"/>
    </location>
</feature>
<feature type="compositionally biased region" description="Basic residues" evidence="1">
    <location>
        <begin position="1"/>
        <end position="15"/>
    </location>
</feature>
<feature type="region of interest" description="Disordered" evidence="1">
    <location>
        <begin position="1"/>
        <end position="67"/>
    </location>
</feature>
<evidence type="ECO:0000313" key="3">
    <source>
        <dbReference type="EMBL" id="KAJ5238853.1"/>
    </source>
</evidence>
<dbReference type="RefSeq" id="XP_058331772.1">
    <property type="nucleotide sequence ID" value="XM_058472769.1"/>
</dbReference>
<evidence type="ECO:0000256" key="1">
    <source>
        <dbReference type="SAM" id="MobiDB-lite"/>
    </source>
</evidence>
<feature type="compositionally biased region" description="Polar residues" evidence="1">
    <location>
        <begin position="48"/>
        <end position="60"/>
    </location>
</feature>
<evidence type="ECO:0000259" key="2">
    <source>
        <dbReference type="Pfam" id="PF07985"/>
    </source>
</evidence>
<accession>A0A9W9TSA4</accession>
<dbReference type="PANTHER" id="PTHR42080">
    <property type="entry name" value="SRR1 DOMAIN-CONTAINING PROTEIN"/>
    <property type="match status" value="1"/>
</dbReference>
<dbReference type="PANTHER" id="PTHR42080:SF1">
    <property type="entry name" value="SRR1-LIKE DOMAIN-CONTAINING PROTEIN"/>
    <property type="match status" value="1"/>
</dbReference>
<dbReference type="EMBL" id="JAPQKS010000003">
    <property type="protein sequence ID" value="KAJ5238853.1"/>
    <property type="molecule type" value="Genomic_DNA"/>
</dbReference>
<dbReference type="Pfam" id="PF07985">
    <property type="entry name" value="SRR1"/>
    <property type="match status" value="1"/>
</dbReference>
<proteinExistence type="predicted"/>
<organism evidence="3 4">
    <name type="scientific">Penicillium chermesinum</name>
    <dbReference type="NCBI Taxonomy" id="63820"/>
    <lineage>
        <taxon>Eukaryota</taxon>
        <taxon>Fungi</taxon>
        <taxon>Dikarya</taxon>
        <taxon>Ascomycota</taxon>
        <taxon>Pezizomycotina</taxon>
        <taxon>Eurotiomycetes</taxon>
        <taxon>Eurotiomycetidae</taxon>
        <taxon>Eurotiales</taxon>
        <taxon>Aspergillaceae</taxon>
        <taxon>Penicillium</taxon>
    </lineage>
</organism>
<gene>
    <name evidence="3" type="ORF">N7468_003472</name>
</gene>
<sequence length="288" mass="32108">MPHSSRNKRPTHQKRQQVTDNDGWTHVTNSSNARRVFRSTAHVKKQDGAQQTDHNAQESEPTLGPAEAPARLTLAELESQYRAHREQWITSVTWKALKADLNTYILGTRVVPQGNEGFDQLDPESPGLAVENIVCIGLGSPSGFLRGGWVDRRSVSMYQLAALECLKNQLSGSGSLSVYAQDPVFNKLDRDLLESLGMTIVEHPAAFGLITRNTLLFCPGAERQHLDLVLPSNPQCLFGGPLENTESDIIQSFVGRVGSRSLVPFEVNEHAFWKTRLYYRREDEDPSS</sequence>